<keyword evidence="4" id="KW-1185">Reference proteome</keyword>
<reference evidence="4" key="1">
    <citation type="submission" date="2017-11" db="EMBL/GenBank/DDBJ databases">
        <authorList>
            <person name="Lima N.C."/>
            <person name="Parody-Merino A.M."/>
            <person name="Battley P.F."/>
            <person name="Fidler A.E."/>
            <person name="Prosdocimi F."/>
        </authorList>
    </citation>
    <scope>NUCLEOTIDE SEQUENCE [LARGE SCALE GENOMIC DNA]</scope>
</reference>
<evidence type="ECO:0000256" key="1">
    <source>
        <dbReference type="SAM" id="MobiDB-lite"/>
    </source>
</evidence>
<accession>A0A2I0T0J1</accession>
<protein>
    <recommendedName>
        <fullName evidence="2">VWFD domain-containing protein</fullName>
    </recommendedName>
</protein>
<reference evidence="4" key="2">
    <citation type="submission" date="2017-12" db="EMBL/GenBank/DDBJ databases">
        <title>Genome sequence of the Bar-tailed Godwit (Limosa lapponica baueri).</title>
        <authorList>
            <person name="Lima N.C.B."/>
            <person name="Parody-Merino A.M."/>
            <person name="Battley P.F."/>
            <person name="Fidler A.E."/>
            <person name="Prosdocimi F."/>
        </authorList>
    </citation>
    <scope>NUCLEOTIDE SEQUENCE [LARGE SCALE GENOMIC DNA]</scope>
</reference>
<dbReference type="Proteomes" id="UP000233556">
    <property type="component" value="Unassembled WGS sequence"/>
</dbReference>
<dbReference type="Pfam" id="PF00094">
    <property type="entry name" value="VWD"/>
    <property type="match status" value="1"/>
</dbReference>
<proteinExistence type="predicted"/>
<dbReference type="AlphaFoldDB" id="A0A2I0T0J1"/>
<feature type="domain" description="VWFD" evidence="2">
    <location>
        <begin position="1"/>
        <end position="122"/>
    </location>
</feature>
<organism evidence="3 4">
    <name type="scientific">Limosa lapponica baueri</name>
    <dbReference type="NCBI Taxonomy" id="1758121"/>
    <lineage>
        <taxon>Eukaryota</taxon>
        <taxon>Metazoa</taxon>
        <taxon>Chordata</taxon>
        <taxon>Craniata</taxon>
        <taxon>Vertebrata</taxon>
        <taxon>Euteleostomi</taxon>
        <taxon>Archelosauria</taxon>
        <taxon>Archosauria</taxon>
        <taxon>Dinosauria</taxon>
        <taxon>Saurischia</taxon>
        <taxon>Theropoda</taxon>
        <taxon>Coelurosauria</taxon>
        <taxon>Aves</taxon>
        <taxon>Neognathae</taxon>
        <taxon>Neoaves</taxon>
        <taxon>Charadriiformes</taxon>
        <taxon>Scolopacidae</taxon>
        <taxon>Limosa</taxon>
    </lineage>
</organism>
<name>A0A2I0T0J1_LIMLA</name>
<dbReference type="InterPro" id="IPR001846">
    <property type="entry name" value="VWF_type-D"/>
</dbReference>
<dbReference type="OrthoDB" id="6236007at2759"/>
<evidence type="ECO:0000313" key="4">
    <source>
        <dbReference type="Proteomes" id="UP000233556"/>
    </source>
</evidence>
<sequence>MCELSAKLRFKSFSFSFFLPQKKVNDKATNLPATLDGGKIQITRHEGRIVLQTDFGLQVTYDDDWAVMVAVPSSYFGATCGLCGNFNEDTEDEATLPDGTRAATLEDWAESWQDPSCQDDCGDQEDAAGCGELILGGSPNILGEKEGGSTWGPGRGDACEIPPAPPR</sequence>
<evidence type="ECO:0000259" key="2">
    <source>
        <dbReference type="PROSITE" id="PS51233"/>
    </source>
</evidence>
<evidence type="ECO:0000313" key="3">
    <source>
        <dbReference type="EMBL" id="PKU27309.1"/>
    </source>
</evidence>
<dbReference type="PROSITE" id="PS51233">
    <property type="entry name" value="VWFD"/>
    <property type="match status" value="1"/>
</dbReference>
<feature type="region of interest" description="Disordered" evidence="1">
    <location>
        <begin position="139"/>
        <end position="167"/>
    </location>
</feature>
<gene>
    <name evidence="3" type="ORF">llap_22387</name>
</gene>
<dbReference type="PANTHER" id="PTHR37860:SF1">
    <property type="match status" value="1"/>
</dbReference>
<dbReference type="PANTHER" id="PTHR37860">
    <property type="entry name" value="AGAP008810-PA"/>
    <property type="match status" value="1"/>
</dbReference>
<dbReference type="EMBL" id="KZ528831">
    <property type="protein sequence ID" value="PKU27309.1"/>
    <property type="molecule type" value="Genomic_DNA"/>
</dbReference>